<reference evidence="1" key="1">
    <citation type="submission" date="2020-05" db="EMBL/GenBank/DDBJ databases">
        <title>Mycena genomes resolve the evolution of fungal bioluminescence.</title>
        <authorList>
            <person name="Tsai I.J."/>
        </authorList>
    </citation>
    <scope>NUCLEOTIDE SEQUENCE</scope>
    <source>
        <strain evidence="1">110903Hualien_Pintung</strain>
    </source>
</reference>
<evidence type="ECO:0000313" key="2">
    <source>
        <dbReference type="Proteomes" id="UP000613580"/>
    </source>
</evidence>
<proteinExistence type="predicted"/>
<comment type="caution">
    <text evidence="1">The sequence shown here is derived from an EMBL/GenBank/DDBJ whole genome shotgun (WGS) entry which is preliminary data.</text>
</comment>
<dbReference type="Proteomes" id="UP000613580">
    <property type="component" value="Unassembled WGS sequence"/>
</dbReference>
<dbReference type="EMBL" id="JACAZE010000016">
    <property type="protein sequence ID" value="KAF7296517.1"/>
    <property type="molecule type" value="Genomic_DNA"/>
</dbReference>
<keyword evidence="2" id="KW-1185">Reference proteome</keyword>
<protein>
    <submittedName>
        <fullName evidence="1">Glycosyltransferase family 32 protein</fullName>
    </submittedName>
</protein>
<accession>A0A8H6SDX7</accession>
<sequence>MVELDRDAFSSILSYIHEPETLYTILRAFPKSHQLYPAAVDRVWQLPVHLDSYHTHTAAASNAVLDCLLATPPDASQPLASHLRELVVHLEHVELENKYHQRQAGRGGRARGRGAAPVHIPGPPHSVLSLQNRVADLLGAAPNLRSFDYRGYPGLELDATILEPLGQLERLQRFGVDCARCNREHDIPASGGDYAVAGELSALYDAENWDIDAFVANNVGSSLSVLDLRHVNYTMFAALKTKVDDLKTYSRLRDLRIDITEGVWDWGGGGSPAMGATPNFEFHFLGFPAVERFELVVCDKTLSAAQLGPLKMVNSRLLKELRIDVRHSVWWSMIPYIRLFEALPAEELPSLQLLEIKDMVRNTDRHFYDRADNANRWRDHGRYYCNFVSPFLPLLSNLTSLWVDERVLLPPSASLQELFLDPQRVEVVALRAVLSRLTSLRVGFGRMKEADVALVLGLCDPAKLTQFGFEWDWQAYEKDEPLSAVLCEHLRKFSLLADVHILFPRPDAELPKDPHNTTDVARIFELVPSVHAVGIGNSVVWERGLPPPTRRNNAGEAAPRFFRAGFMLNESENGAWNSDNVVPARPDLGVAIEQLRDALQNILA</sequence>
<dbReference type="AlphaFoldDB" id="A0A8H6SDX7"/>
<dbReference type="OrthoDB" id="3015518at2759"/>
<gene>
    <name evidence="1" type="ORF">HMN09_01058600</name>
</gene>
<keyword evidence="1" id="KW-0808">Transferase</keyword>
<dbReference type="GO" id="GO:0016740">
    <property type="term" value="F:transferase activity"/>
    <property type="evidence" value="ECO:0007669"/>
    <property type="project" value="UniProtKB-KW"/>
</dbReference>
<evidence type="ECO:0000313" key="1">
    <source>
        <dbReference type="EMBL" id="KAF7296517.1"/>
    </source>
</evidence>
<name>A0A8H6SDX7_MYCCL</name>
<organism evidence="1 2">
    <name type="scientific">Mycena chlorophos</name>
    <name type="common">Agaric fungus</name>
    <name type="synonym">Agaricus chlorophos</name>
    <dbReference type="NCBI Taxonomy" id="658473"/>
    <lineage>
        <taxon>Eukaryota</taxon>
        <taxon>Fungi</taxon>
        <taxon>Dikarya</taxon>
        <taxon>Basidiomycota</taxon>
        <taxon>Agaricomycotina</taxon>
        <taxon>Agaricomycetes</taxon>
        <taxon>Agaricomycetidae</taxon>
        <taxon>Agaricales</taxon>
        <taxon>Marasmiineae</taxon>
        <taxon>Mycenaceae</taxon>
        <taxon>Mycena</taxon>
    </lineage>
</organism>